<sequence>MGLWICLSPAGAAGEWRWSLRPLSTRPSRSQSEDSYGKTRSLADFVTSQKLTRRSYTHYYKVEDWSANEWQTTWPQLIQDTTSIIEAVPAIPLSGPAMVTFQEGRDIPNPPTVDVDEGICINGVEEDSYEDFILKESEPDGFCKTGRRAYDLVVTCVLLRAYRLAPNTFHLSSDGCWNLEEEWVPARALYHDIWPNEPDDKPPELYESRDETENE</sequence>
<dbReference type="AlphaFoldDB" id="A0A093UW05"/>
<dbReference type="eggNOG" id="ENOG502SBQF">
    <property type="taxonomic scope" value="Eukaryota"/>
</dbReference>
<feature type="region of interest" description="Disordered" evidence="1">
    <location>
        <begin position="195"/>
        <end position="215"/>
    </location>
</feature>
<dbReference type="EMBL" id="JPOX01000052">
    <property type="protein sequence ID" value="KFX41909.1"/>
    <property type="molecule type" value="Genomic_DNA"/>
</dbReference>
<evidence type="ECO:0000313" key="2">
    <source>
        <dbReference type="EMBL" id="KFX41909.1"/>
    </source>
</evidence>
<reference key="1">
    <citation type="journal article" date="2014" name="PLoS Genet.">
        <title>Signature Gene Expression Reveals Novel Clues to the Molecular Mechanisms of Dimorphic Transition in Penicillium marneffei.</title>
        <authorList>
            <person name="Yang E."/>
            <person name="Wang G."/>
            <person name="Cai J."/>
            <person name="Woo P.C."/>
            <person name="Lau S.K."/>
            <person name="Yuen K.-Y."/>
            <person name="Chow W.-N."/>
            <person name="Lin X."/>
        </authorList>
    </citation>
    <scope>NUCLEOTIDE SEQUENCE [LARGE SCALE GENOMIC DNA]</scope>
    <source>
        <strain>PM1</strain>
    </source>
</reference>
<gene>
    <name evidence="2" type="ORF">GQ26_0520450</name>
</gene>
<proteinExistence type="predicted"/>
<name>A0A093UW05_TALMA</name>
<dbReference type="HOGENOM" id="CLU_111691_0_0_1"/>
<reference evidence="2" key="2">
    <citation type="journal article" date="2014" name="PLoS Genet.">
        <title>Signature gene expression reveals novel clues to the molecular mechanisms of dimorphic transition in Penicillium marneffei.</title>
        <authorList>
            <person name="Yang E."/>
            <person name="Wang G."/>
            <person name="Cai J."/>
            <person name="Woo P.C."/>
            <person name="Lau S.K."/>
            <person name="Yuen K.-Y."/>
            <person name="Chow W.-N."/>
            <person name="Lin X."/>
        </authorList>
    </citation>
    <scope>NUCLEOTIDE SEQUENCE</scope>
    <source>
        <strain evidence="2">PM1</strain>
    </source>
</reference>
<feature type="compositionally biased region" description="Basic and acidic residues" evidence="1">
    <location>
        <begin position="198"/>
        <end position="215"/>
    </location>
</feature>
<evidence type="ECO:0000256" key="1">
    <source>
        <dbReference type="SAM" id="MobiDB-lite"/>
    </source>
</evidence>
<organism evidence="2">
    <name type="scientific">Talaromyces marneffei PM1</name>
    <dbReference type="NCBI Taxonomy" id="1077442"/>
    <lineage>
        <taxon>Eukaryota</taxon>
        <taxon>Fungi</taxon>
        <taxon>Dikarya</taxon>
        <taxon>Ascomycota</taxon>
        <taxon>Pezizomycotina</taxon>
        <taxon>Eurotiomycetes</taxon>
        <taxon>Eurotiomycetidae</taxon>
        <taxon>Eurotiales</taxon>
        <taxon>Trichocomaceae</taxon>
        <taxon>Talaromyces</taxon>
        <taxon>Talaromyces sect. Talaromyces</taxon>
    </lineage>
</organism>
<accession>A0A093UW05</accession>
<protein>
    <submittedName>
        <fullName evidence="2">Uncharacterized protein</fullName>
    </submittedName>
</protein>
<comment type="caution">
    <text evidence="2">The sequence shown here is derived from an EMBL/GenBank/DDBJ whole genome shotgun (WGS) entry which is preliminary data.</text>
</comment>